<dbReference type="InParanoid" id="A0A6P7K680"/>
<dbReference type="GO" id="GO:0061044">
    <property type="term" value="P:negative regulation of vascular wound healing"/>
    <property type="evidence" value="ECO:0007669"/>
    <property type="project" value="TreeGrafter"/>
</dbReference>
<dbReference type="GO" id="GO:0010757">
    <property type="term" value="P:negative regulation of plasminogen activation"/>
    <property type="evidence" value="ECO:0007669"/>
    <property type="project" value="TreeGrafter"/>
</dbReference>
<dbReference type="PANTHER" id="PTHR11461:SF49">
    <property type="entry name" value="PLASMINOGEN ACTIVATOR INHIBITOR 1"/>
    <property type="match status" value="1"/>
</dbReference>
<dbReference type="InterPro" id="IPR036186">
    <property type="entry name" value="Serpin_sf"/>
</dbReference>
<dbReference type="PROSITE" id="PS00284">
    <property type="entry name" value="SERPIN"/>
    <property type="match status" value="1"/>
</dbReference>
<dbReference type="FunFam" id="3.30.497.10:FF:000006">
    <property type="entry name" value="Plasminogen activator inhibitor 1"/>
    <property type="match status" value="1"/>
</dbReference>
<dbReference type="AlphaFoldDB" id="A0A6P7K680"/>
<dbReference type="Gene3D" id="2.30.39.10">
    <property type="entry name" value="Alpha-1-antitrypsin, domain 1"/>
    <property type="match status" value="1"/>
</dbReference>
<gene>
    <name evidence="13" type="primary">serpine1</name>
</gene>
<evidence type="ECO:0000256" key="10">
    <source>
        <dbReference type="SAM" id="SignalP"/>
    </source>
</evidence>
<dbReference type="Gene3D" id="3.30.497.10">
    <property type="entry name" value="Antithrombin, subunit I, domain 2"/>
    <property type="match status" value="1"/>
</dbReference>
<dbReference type="Pfam" id="PF00079">
    <property type="entry name" value="Serpin"/>
    <property type="match status" value="1"/>
</dbReference>
<proteinExistence type="inferred from homology"/>
<accession>A0A6P7K680</accession>
<feature type="chain" id="PRO_5028266231" description="Plasminogen activator inhibitor 1" evidence="10">
    <location>
        <begin position="19"/>
        <end position="391"/>
    </location>
</feature>
<dbReference type="InterPro" id="IPR042185">
    <property type="entry name" value="Serpin_sf_2"/>
</dbReference>
<dbReference type="Proteomes" id="UP000515145">
    <property type="component" value="Chromosome 18"/>
</dbReference>
<dbReference type="SMART" id="SM00093">
    <property type="entry name" value="SERPIN"/>
    <property type="match status" value="1"/>
</dbReference>
<organism evidence="12 13">
    <name type="scientific">Parambassis ranga</name>
    <name type="common">Indian glassy fish</name>
    <dbReference type="NCBI Taxonomy" id="210632"/>
    <lineage>
        <taxon>Eukaryota</taxon>
        <taxon>Metazoa</taxon>
        <taxon>Chordata</taxon>
        <taxon>Craniata</taxon>
        <taxon>Vertebrata</taxon>
        <taxon>Euteleostomi</taxon>
        <taxon>Actinopterygii</taxon>
        <taxon>Neopterygii</taxon>
        <taxon>Teleostei</taxon>
        <taxon>Neoteleostei</taxon>
        <taxon>Acanthomorphata</taxon>
        <taxon>Ovalentaria</taxon>
        <taxon>Ambassidae</taxon>
        <taxon>Parambassis</taxon>
    </lineage>
</organism>
<evidence type="ECO:0000256" key="5">
    <source>
        <dbReference type="ARBA" id="ARBA00040523"/>
    </source>
</evidence>
<evidence type="ECO:0000256" key="9">
    <source>
        <dbReference type="RuleBase" id="RU000411"/>
    </source>
</evidence>
<evidence type="ECO:0000313" key="13">
    <source>
        <dbReference type="RefSeq" id="XP_028284880.1"/>
    </source>
</evidence>
<evidence type="ECO:0000313" key="12">
    <source>
        <dbReference type="Proteomes" id="UP000515145"/>
    </source>
</evidence>
<sequence>MHFVYIFLLLTLSRVGWGSLQDKQTDFGIKVFHELAKGSLEKNVAFSPYGTASVLAMAQLGADGNTYKALTTAMGFSLQKRGMPWQQRQLQRMLSSERGVEIASGVMVERKLSIEKGFRRALAKAFQTHPHQVDFTNPNQAIDIINAWVSDHTAEAIPEFLPHGSLTDETRLVLLNALHFQHLWKVQFDPRMTQERMFHCANGSTMPVHMMRITNRFNYGEFVTSDGVDYYVTEVPYEGDSLSMLLVSPFASDIPLSTIVAELSSKKIQLWRSELRNVKRQLAMPRFTLTSEVNLKAALLNMGLGDMFNLATADFTHITSDERLCVSKILQTVKIDVNEQGTKGAAATAAIMFSRMAVEEIILDRPFLFLIQHKDTGAVLFMGQFNQPQPH</sequence>
<feature type="domain" description="Serpin" evidence="11">
    <location>
        <begin position="29"/>
        <end position="388"/>
    </location>
</feature>
<dbReference type="GeneID" id="114450739"/>
<comment type="similarity">
    <text evidence="1 9">Belongs to the serpin family.</text>
</comment>
<dbReference type="OrthoDB" id="8179360at2759"/>
<dbReference type="CTD" id="5054"/>
<dbReference type="PANTHER" id="PTHR11461">
    <property type="entry name" value="SERINE PROTEASE INHIBITOR, SERPIN"/>
    <property type="match status" value="1"/>
</dbReference>
<dbReference type="InterPro" id="IPR000215">
    <property type="entry name" value="Serpin_fam"/>
</dbReference>
<evidence type="ECO:0000256" key="6">
    <source>
        <dbReference type="ARBA" id="ARBA00041825"/>
    </source>
</evidence>
<evidence type="ECO:0000256" key="1">
    <source>
        <dbReference type="ARBA" id="ARBA00009500"/>
    </source>
</evidence>
<keyword evidence="2" id="KW-0646">Protease inhibitor</keyword>
<dbReference type="SUPFAM" id="SSF56574">
    <property type="entry name" value="Serpins"/>
    <property type="match status" value="1"/>
</dbReference>
<reference evidence="13" key="1">
    <citation type="submission" date="2025-08" db="UniProtKB">
        <authorList>
            <consortium name="RefSeq"/>
        </authorList>
    </citation>
    <scope>IDENTIFICATION</scope>
</reference>
<evidence type="ECO:0000256" key="7">
    <source>
        <dbReference type="ARBA" id="ARBA00043166"/>
    </source>
</evidence>
<feature type="signal peptide" evidence="10">
    <location>
        <begin position="1"/>
        <end position="18"/>
    </location>
</feature>
<dbReference type="InterPro" id="IPR023795">
    <property type="entry name" value="Serpin_CS"/>
</dbReference>
<keyword evidence="4" id="KW-0722">Serine protease inhibitor</keyword>
<keyword evidence="3 10" id="KW-0732">Signal</keyword>
<dbReference type="InterPro" id="IPR023796">
    <property type="entry name" value="Serpin_dom"/>
</dbReference>
<comment type="subunit">
    <text evidence="8">Forms a heterodimer with TMPRSS7. Interacts with VTN. Binds LRP1B; binding is followed by internalization and degradation. Interacts with PPP1CB. In complex with PLAU/uPA, interacts with PLAUR/uPAR. Interacts with SORL1 and LRP1, either alone or in complex with PLAU; these interactions are abolished in the presence of LRPAP1/RAP. The ternary complex composed of PLAUR-PLAU-PAI1 also interacts with SORL1. Interacts with PLAT/tPA. Also interacts with SORL1, when complexed to PLAT/tPA.</text>
</comment>
<protein>
    <recommendedName>
        <fullName evidence="5">Plasminogen activator inhibitor 1</fullName>
    </recommendedName>
    <alternativeName>
        <fullName evidence="6">Endothelial plasminogen activator inhibitor</fullName>
    </alternativeName>
    <alternativeName>
        <fullName evidence="7">Serpin E1</fullName>
    </alternativeName>
</protein>
<keyword evidence="12" id="KW-1185">Reference proteome</keyword>
<dbReference type="GO" id="GO:0004867">
    <property type="term" value="F:serine-type endopeptidase inhibitor activity"/>
    <property type="evidence" value="ECO:0007669"/>
    <property type="project" value="UniProtKB-KW"/>
</dbReference>
<evidence type="ECO:0000259" key="11">
    <source>
        <dbReference type="SMART" id="SM00093"/>
    </source>
</evidence>
<dbReference type="GO" id="GO:0005615">
    <property type="term" value="C:extracellular space"/>
    <property type="evidence" value="ECO:0007669"/>
    <property type="project" value="InterPro"/>
</dbReference>
<dbReference type="RefSeq" id="XP_028284880.1">
    <property type="nucleotide sequence ID" value="XM_028429079.1"/>
</dbReference>
<name>A0A6P7K680_9TELE</name>
<evidence type="ECO:0000256" key="3">
    <source>
        <dbReference type="ARBA" id="ARBA00022729"/>
    </source>
</evidence>
<evidence type="ECO:0000256" key="4">
    <source>
        <dbReference type="ARBA" id="ARBA00022900"/>
    </source>
</evidence>
<evidence type="ECO:0000256" key="8">
    <source>
        <dbReference type="ARBA" id="ARBA00066062"/>
    </source>
</evidence>
<dbReference type="InterPro" id="IPR042178">
    <property type="entry name" value="Serpin_sf_1"/>
</dbReference>
<evidence type="ECO:0000256" key="2">
    <source>
        <dbReference type="ARBA" id="ARBA00022690"/>
    </source>
</evidence>